<evidence type="ECO:0000256" key="1">
    <source>
        <dbReference type="SAM" id="Phobius"/>
    </source>
</evidence>
<proteinExistence type="predicted"/>
<keyword evidence="1" id="KW-0472">Membrane</keyword>
<evidence type="ECO:0000313" key="3">
    <source>
        <dbReference type="Proteomes" id="UP000198211"/>
    </source>
</evidence>
<keyword evidence="3" id="KW-1185">Reference proteome</keyword>
<sequence length="116" mass="12390">MTELIPKSLTNTLASVSDAVCSLLIVANALATLPALTFCFPSKFLVVVGAAVLGYYVDQKQFISSDLYHSGMQAVTLLYAKRHTRMGHVLDSKAVNSGGGMFASCEEVVDGRDIMT</sequence>
<keyword evidence="1" id="KW-0812">Transmembrane</keyword>
<dbReference type="AlphaFoldDB" id="A0A225W8M8"/>
<keyword evidence="1" id="KW-1133">Transmembrane helix</keyword>
<accession>A0A225W8M8</accession>
<gene>
    <name evidence="2" type="ORF">PHMEG_00013529</name>
</gene>
<dbReference type="EMBL" id="NBNE01001645">
    <property type="protein sequence ID" value="OWZ13190.1"/>
    <property type="molecule type" value="Genomic_DNA"/>
</dbReference>
<comment type="caution">
    <text evidence="2">The sequence shown here is derived from an EMBL/GenBank/DDBJ whole genome shotgun (WGS) entry which is preliminary data.</text>
</comment>
<organism evidence="2 3">
    <name type="scientific">Phytophthora megakarya</name>
    <dbReference type="NCBI Taxonomy" id="4795"/>
    <lineage>
        <taxon>Eukaryota</taxon>
        <taxon>Sar</taxon>
        <taxon>Stramenopiles</taxon>
        <taxon>Oomycota</taxon>
        <taxon>Peronosporomycetes</taxon>
        <taxon>Peronosporales</taxon>
        <taxon>Peronosporaceae</taxon>
        <taxon>Phytophthora</taxon>
    </lineage>
</organism>
<feature type="transmembrane region" description="Helical" evidence="1">
    <location>
        <begin position="12"/>
        <end position="29"/>
    </location>
</feature>
<dbReference type="Proteomes" id="UP000198211">
    <property type="component" value="Unassembled WGS sequence"/>
</dbReference>
<dbReference type="STRING" id="4795.A0A225W8M8"/>
<name>A0A225W8M8_9STRA</name>
<evidence type="ECO:0000313" key="2">
    <source>
        <dbReference type="EMBL" id="OWZ13190.1"/>
    </source>
</evidence>
<protein>
    <submittedName>
        <fullName evidence="2">Long-chain fatty acid transporter</fullName>
    </submittedName>
</protein>
<reference evidence="3" key="1">
    <citation type="submission" date="2017-03" db="EMBL/GenBank/DDBJ databases">
        <title>Phytopthora megakarya and P. palmivora, two closely related causual agents of cacao black pod achieved similar genome size and gene model numbers by different mechanisms.</title>
        <authorList>
            <person name="Ali S."/>
            <person name="Shao J."/>
            <person name="Larry D.J."/>
            <person name="Kronmiller B."/>
            <person name="Shen D."/>
            <person name="Strem M.D."/>
            <person name="Melnick R.L."/>
            <person name="Guiltinan M.J."/>
            <person name="Tyler B.M."/>
            <person name="Meinhardt L.W."/>
            <person name="Bailey B.A."/>
        </authorList>
    </citation>
    <scope>NUCLEOTIDE SEQUENCE [LARGE SCALE GENOMIC DNA]</scope>
    <source>
        <strain evidence="3">zdho120</strain>
    </source>
</reference>